<accession>A0A2R6W9K1</accession>
<proteinExistence type="predicted"/>
<reference evidence="3" key="1">
    <citation type="journal article" date="2017" name="Cell">
        <title>Insights into land plant evolution garnered from the Marchantia polymorpha genome.</title>
        <authorList>
            <person name="Bowman J.L."/>
            <person name="Kohchi T."/>
            <person name="Yamato K.T."/>
            <person name="Jenkins J."/>
            <person name="Shu S."/>
            <person name="Ishizaki K."/>
            <person name="Yamaoka S."/>
            <person name="Nishihama R."/>
            <person name="Nakamura Y."/>
            <person name="Berger F."/>
            <person name="Adam C."/>
            <person name="Aki S.S."/>
            <person name="Althoff F."/>
            <person name="Araki T."/>
            <person name="Arteaga-Vazquez M.A."/>
            <person name="Balasubrmanian S."/>
            <person name="Barry K."/>
            <person name="Bauer D."/>
            <person name="Boehm C.R."/>
            <person name="Briginshaw L."/>
            <person name="Caballero-Perez J."/>
            <person name="Catarino B."/>
            <person name="Chen F."/>
            <person name="Chiyoda S."/>
            <person name="Chovatia M."/>
            <person name="Davies K.M."/>
            <person name="Delmans M."/>
            <person name="Demura T."/>
            <person name="Dierschke T."/>
            <person name="Dolan L."/>
            <person name="Dorantes-Acosta A.E."/>
            <person name="Eklund D.M."/>
            <person name="Florent S.N."/>
            <person name="Flores-Sandoval E."/>
            <person name="Fujiyama A."/>
            <person name="Fukuzawa H."/>
            <person name="Galik B."/>
            <person name="Grimanelli D."/>
            <person name="Grimwood J."/>
            <person name="Grossniklaus U."/>
            <person name="Hamada T."/>
            <person name="Haseloff J."/>
            <person name="Hetherington A.J."/>
            <person name="Higo A."/>
            <person name="Hirakawa Y."/>
            <person name="Hundley H.N."/>
            <person name="Ikeda Y."/>
            <person name="Inoue K."/>
            <person name="Inoue S.I."/>
            <person name="Ishida S."/>
            <person name="Jia Q."/>
            <person name="Kakita M."/>
            <person name="Kanazawa T."/>
            <person name="Kawai Y."/>
            <person name="Kawashima T."/>
            <person name="Kennedy M."/>
            <person name="Kinose K."/>
            <person name="Kinoshita T."/>
            <person name="Kohara Y."/>
            <person name="Koide E."/>
            <person name="Komatsu K."/>
            <person name="Kopischke S."/>
            <person name="Kubo M."/>
            <person name="Kyozuka J."/>
            <person name="Lagercrantz U."/>
            <person name="Lin S.S."/>
            <person name="Lindquist E."/>
            <person name="Lipzen A.M."/>
            <person name="Lu C.W."/>
            <person name="De Luna E."/>
            <person name="Martienssen R.A."/>
            <person name="Minamino N."/>
            <person name="Mizutani M."/>
            <person name="Mizutani M."/>
            <person name="Mochizuki N."/>
            <person name="Monte I."/>
            <person name="Mosher R."/>
            <person name="Nagasaki H."/>
            <person name="Nakagami H."/>
            <person name="Naramoto S."/>
            <person name="Nishitani K."/>
            <person name="Ohtani M."/>
            <person name="Okamoto T."/>
            <person name="Okumura M."/>
            <person name="Phillips J."/>
            <person name="Pollak B."/>
            <person name="Reinders A."/>
            <person name="Rovekamp M."/>
            <person name="Sano R."/>
            <person name="Sawa S."/>
            <person name="Schmid M.W."/>
            <person name="Shirakawa M."/>
            <person name="Solano R."/>
            <person name="Spunde A."/>
            <person name="Suetsugu N."/>
            <person name="Sugano S."/>
            <person name="Sugiyama A."/>
            <person name="Sun R."/>
            <person name="Suzuki Y."/>
            <person name="Takenaka M."/>
            <person name="Takezawa D."/>
            <person name="Tomogane H."/>
            <person name="Tsuzuki M."/>
            <person name="Ueda T."/>
            <person name="Umeda M."/>
            <person name="Ward J.M."/>
            <person name="Watanabe Y."/>
            <person name="Yazaki K."/>
            <person name="Yokoyama R."/>
            <person name="Yoshitake Y."/>
            <person name="Yotsui I."/>
            <person name="Zachgo S."/>
            <person name="Schmutz J."/>
        </authorList>
    </citation>
    <scope>NUCLEOTIDE SEQUENCE [LARGE SCALE GENOMIC DNA]</scope>
    <source>
        <strain evidence="3">Tak-1</strain>
    </source>
</reference>
<dbReference type="EMBL" id="KZ772795">
    <property type="protein sequence ID" value="PTQ30524.1"/>
    <property type="molecule type" value="Genomic_DNA"/>
</dbReference>
<name>A0A2R6W9K1_MARPO</name>
<feature type="compositionally biased region" description="Basic and acidic residues" evidence="1">
    <location>
        <begin position="59"/>
        <end position="72"/>
    </location>
</feature>
<gene>
    <name evidence="2" type="ORF">MARPO_0123s0017</name>
</gene>
<keyword evidence="3" id="KW-1185">Reference proteome</keyword>
<evidence type="ECO:0000313" key="2">
    <source>
        <dbReference type="EMBL" id="PTQ30524.1"/>
    </source>
</evidence>
<sequence>MASNCAEGFGETVQASGLMELWGLCGMVDKGGMGGGAGGVQKGTDRIRVREGAGFAKVRHWESEGKGREGKGRQGKARGGSRRKARGREGQRQGERERGRGRGRKKSEDDEIDGRSAA</sequence>
<feature type="compositionally biased region" description="Basic residues" evidence="1">
    <location>
        <begin position="73"/>
        <end position="86"/>
    </location>
</feature>
<evidence type="ECO:0000256" key="1">
    <source>
        <dbReference type="SAM" id="MobiDB-lite"/>
    </source>
</evidence>
<protein>
    <submittedName>
        <fullName evidence="2">Uncharacterized protein</fullName>
    </submittedName>
</protein>
<dbReference type="Proteomes" id="UP000244005">
    <property type="component" value="Unassembled WGS sequence"/>
</dbReference>
<dbReference type="Gramene" id="Mp7g16350.1">
    <property type="protein sequence ID" value="Mp7g16350.1.cds"/>
    <property type="gene ID" value="Mp7g16350"/>
</dbReference>
<evidence type="ECO:0000313" key="3">
    <source>
        <dbReference type="Proteomes" id="UP000244005"/>
    </source>
</evidence>
<feature type="region of interest" description="Disordered" evidence="1">
    <location>
        <begin position="31"/>
        <end position="118"/>
    </location>
</feature>
<organism evidence="2 3">
    <name type="scientific">Marchantia polymorpha</name>
    <name type="common">Common liverwort</name>
    <name type="synonym">Marchantia aquatica</name>
    <dbReference type="NCBI Taxonomy" id="3197"/>
    <lineage>
        <taxon>Eukaryota</taxon>
        <taxon>Viridiplantae</taxon>
        <taxon>Streptophyta</taxon>
        <taxon>Embryophyta</taxon>
        <taxon>Marchantiophyta</taxon>
        <taxon>Marchantiopsida</taxon>
        <taxon>Marchantiidae</taxon>
        <taxon>Marchantiales</taxon>
        <taxon>Marchantiaceae</taxon>
        <taxon>Marchantia</taxon>
    </lineage>
</organism>
<feature type="compositionally biased region" description="Gly residues" evidence="1">
    <location>
        <begin position="31"/>
        <end position="41"/>
    </location>
</feature>
<dbReference type="AlphaFoldDB" id="A0A2R6W9K1"/>
<feature type="compositionally biased region" description="Basic and acidic residues" evidence="1">
    <location>
        <begin position="87"/>
        <end position="100"/>
    </location>
</feature>